<feature type="coiled-coil region" evidence="1">
    <location>
        <begin position="397"/>
        <end position="424"/>
    </location>
</feature>
<feature type="transmembrane region" description="Helical" evidence="2">
    <location>
        <begin position="227"/>
        <end position="252"/>
    </location>
</feature>
<keyword evidence="2" id="KW-0472">Membrane</keyword>
<feature type="transmembrane region" description="Helical" evidence="2">
    <location>
        <begin position="199"/>
        <end position="221"/>
    </location>
</feature>
<feature type="transmembrane region" description="Helical" evidence="2">
    <location>
        <begin position="174"/>
        <end position="192"/>
    </location>
</feature>
<dbReference type="InterPro" id="IPR005240">
    <property type="entry name" value="DUF389"/>
</dbReference>
<keyword evidence="1" id="KW-0175">Coiled coil</keyword>
<name>A0A6P2YDK2_BURL3</name>
<evidence type="ECO:0000256" key="2">
    <source>
        <dbReference type="SAM" id="Phobius"/>
    </source>
</evidence>
<dbReference type="PANTHER" id="PTHR20992:SF9">
    <property type="entry name" value="AT15442P-RELATED"/>
    <property type="match status" value="1"/>
</dbReference>
<evidence type="ECO:0000313" key="4">
    <source>
        <dbReference type="Proteomes" id="UP000494274"/>
    </source>
</evidence>
<gene>
    <name evidence="3" type="ORF">BLA18112_05301</name>
</gene>
<accession>A0A6P2YDK2</accession>
<dbReference type="AlphaFoldDB" id="A0A6P2YDK2"/>
<dbReference type="Pfam" id="PF04087">
    <property type="entry name" value="DUF389"/>
    <property type="match status" value="1"/>
</dbReference>
<keyword evidence="2" id="KW-1133">Transmembrane helix</keyword>
<dbReference type="EMBL" id="CABVQI010000019">
    <property type="protein sequence ID" value="VWD20310.1"/>
    <property type="molecule type" value="Genomic_DNA"/>
</dbReference>
<evidence type="ECO:0000313" key="3">
    <source>
        <dbReference type="EMBL" id="VWD20310.1"/>
    </source>
</evidence>
<dbReference type="Proteomes" id="UP000494274">
    <property type="component" value="Unassembled WGS sequence"/>
</dbReference>
<dbReference type="PANTHER" id="PTHR20992">
    <property type="entry name" value="AT15442P-RELATED"/>
    <property type="match status" value="1"/>
</dbReference>
<feature type="transmembrane region" description="Helical" evidence="2">
    <location>
        <begin position="136"/>
        <end position="154"/>
    </location>
</feature>
<feature type="transmembrane region" description="Helical" evidence="2">
    <location>
        <begin position="102"/>
        <end position="124"/>
    </location>
</feature>
<protein>
    <recommendedName>
        <fullName evidence="5">DUF389 domain-containing protein</fullName>
    </recommendedName>
</protein>
<feature type="transmembrane region" description="Helical" evidence="2">
    <location>
        <begin position="75"/>
        <end position="96"/>
    </location>
</feature>
<keyword evidence="2" id="KW-0812">Transmembrane</keyword>
<proteinExistence type="predicted"/>
<evidence type="ECO:0008006" key="5">
    <source>
        <dbReference type="Google" id="ProtNLM"/>
    </source>
</evidence>
<sequence length="496" mass="53612">MRHNPFTRLAAALLPRCIAPRIAPDRFPDTNMNNIEGNRPPRRASKMRLVLRQYFNLREGQADYASIDHDLRAGIGLRGTNLWILMSAIAIASIGLDVNSTAVIIGAMLISPLMGPIMGLGYGIGIYDFGLIRRSLQNLGIATLISLATSTLYFSLSPLTGEHSELLARTSPSIWDVLIALFGGLVGMVGATRSEKTNVIPGVAIATALMPPLCTAGYGLAHGSLQYFAGAFYLFSINCVFIAFATVIVTWVIRAKPVAPVDAAVQRNVRRLVLGAVLATAVPSIVLAYRLVTQEVFNARADQFIKAELSMPLSVVASKHIDPAKRTIDAVLVGQRVDQHRLDALSSKLPGYGLTNATLVVRQAGDERIDARALESSLKATLAQQLVEAQSAVQQDAQDKDDAIAKLQRQLDAQSADRAELDRVAHELSVQYPQVRQVRYANAFEWDGAASAPGTDAVPTFVVSTAKPMPRAERARLEAWLKVRLGPKPVRLVVAG</sequence>
<organism evidence="3 4">
    <name type="scientific">Burkholderia lata (strain ATCC 17760 / DSM 23089 / LMG 22485 / NCIMB 9086 / R18194 / 383)</name>
    <dbReference type="NCBI Taxonomy" id="482957"/>
    <lineage>
        <taxon>Bacteria</taxon>
        <taxon>Pseudomonadati</taxon>
        <taxon>Pseudomonadota</taxon>
        <taxon>Betaproteobacteria</taxon>
        <taxon>Burkholderiales</taxon>
        <taxon>Burkholderiaceae</taxon>
        <taxon>Burkholderia</taxon>
        <taxon>Burkholderia cepacia complex</taxon>
    </lineage>
</organism>
<feature type="transmembrane region" description="Helical" evidence="2">
    <location>
        <begin position="272"/>
        <end position="292"/>
    </location>
</feature>
<evidence type="ECO:0000256" key="1">
    <source>
        <dbReference type="SAM" id="Coils"/>
    </source>
</evidence>
<reference evidence="3 4" key="1">
    <citation type="submission" date="2019-09" db="EMBL/GenBank/DDBJ databases">
        <authorList>
            <person name="Depoorter E."/>
        </authorList>
    </citation>
    <scope>NUCLEOTIDE SEQUENCE [LARGE SCALE GENOMIC DNA]</scope>
    <source>
        <strain evidence="3">R-18112</strain>
    </source>
</reference>